<dbReference type="HOGENOM" id="CLU_2937205_0_0_4"/>
<dbReference type="EMBL" id="GG658170">
    <property type="protein sequence ID" value="EEO29776.1"/>
    <property type="molecule type" value="Genomic_DNA"/>
</dbReference>
<dbReference type="AlphaFoldDB" id="C3X9A0"/>
<proteinExistence type="predicted"/>
<dbReference type="Proteomes" id="UP000005089">
    <property type="component" value="Unassembled WGS sequence"/>
</dbReference>
<organism evidence="2 3">
    <name type="scientific">Oxalobacter formigenes OXCC13</name>
    <dbReference type="NCBI Taxonomy" id="556269"/>
    <lineage>
        <taxon>Bacteria</taxon>
        <taxon>Pseudomonadati</taxon>
        <taxon>Pseudomonadota</taxon>
        <taxon>Betaproteobacteria</taxon>
        <taxon>Burkholderiales</taxon>
        <taxon>Oxalobacteraceae</taxon>
        <taxon>Oxalobacter</taxon>
    </lineage>
</organism>
<dbReference type="STRING" id="847.BRW83_1410"/>
<evidence type="ECO:0000256" key="1">
    <source>
        <dbReference type="SAM" id="MobiDB-lite"/>
    </source>
</evidence>
<reference evidence="2 3" key="1">
    <citation type="submission" date="2009-02" db="EMBL/GenBank/DDBJ databases">
        <title>The Genome Sequence of Oxalobacter formigenes OXCC13.</title>
        <authorList>
            <consortium name="The Broad Institute Genome Sequencing Platform"/>
            <person name="Ward D."/>
            <person name="Young S.K."/>
            <person name="Kodira C.D."/>
            <person name="Zeng Q."/>
            <person name="Koehrsen M."/>
            <person name="Alvarado L."/>
            <person name="Berlin A."/>
            <person name="Borenstein D."/>
            <person name="Chen Z."/>
            <person name="Engels R."/>
            <person name="Freedman E."/>
            <person name="Gellesch M."/>
            <person name="Goldberg J."/>
            <person name="Griggs A."/>
            <person name="Gujja S."/>
            <person name="Heiman D."/>
            <person name="Hepburn T."/>
            <person name="Howarth C."/>
            <person name="Jen D."/>
            <person name="Larson L."/>
            <person name="Lewis B."/>
            <person name="Mehta T."/>
            <person name="Park D."/>
            <person name="Pearson M."/>
            <person name="Roberts A."/>
            <person name="Saif S."/>
            <person name="Shea T."/>
            <person name="Shenoy N."/>
            <person name="Sisk P."/>
            <person name="Stolte C."/>
            <person name="Sykes S."/>
            <person name="Walk T."/>
            <person name="White J."/>
            <person name="Yandava C."/>
            <person name="Allison M.J."/>
            <person name="Lander E."/>
            <person name="Nusbaum C."/>
            <person name="Galagan J."/>
            <person name="Birren B."/>
        </authorList>
    </citation>
    <scope>NUCLEOTIDE SEQUENCE [LARGE SCALE GENOMIC DNA]</scope>
    <source>
        <strain evidence="2 3">OXCC13</strain>
    </source>
</reference>
<protein>
    <submittedName>
        <fullName evidence="2">Uncharacterized protein</fullName>
    </submittedName>
</protein>
<evidence type="ECO:0000313" key="2">
    <source>
        <dbReference type="EMBL" id="EEO29776.1"/>
    </source>
</evidence>
<evidence type="ECO:0000313" key="3">
    <source>
        <dbReference type="Proteomes" id="UP000005089"/>
    </source>
</evidence>
<feature type="region of interest" description="Disordered" evidence="1">
    <location>
        <begin position="37"/>
        <end position="60"/>
    </location>
</feature>
<dbReference type="GeneID" id="77135282"/>
<keyword evidence="3" id="KW-1185">Reference proteome</keyword>
<gene>
    <name evidence="2" type="ORF">OFBG_00804</name>
</gene>
<accession>C3X9A0</accession>
<name>C3X9A0_OXAFO</name>
<dbReference type="RefSeq" id="WP_005880515.1">
    <property type="nucleotide sequence ID" value="NZ_CP019430.1"/>
</dbReference>
<sequence>MTIIEELDKTVRFSKSSVYNIEKKIPELVGTDIHDMDKAGNDFTGKPVKGVNRKDPENNL</sequence>